<sequence length="405" mass="41629">MQDPRTMSDAELLAALGQPARQQRSQSAPSAPSAMSDDALLAALGQQAPNPARPAPSRLPPVSGPRTVQNAPQQDDFSALYDPNDLRAAVVPGGIADTPQMQAYRGEANTGQPNQDDLIARYYDANPGAAPGARIGTPQEGQGGSYDPNVGAIIAPSRDQNTPGYNTALAQEQALAEFRNQYGGIKFTDQATAPINDEMAGAVGYLSQGFGNLGRRLMGRDIEVSAGERGRAAMDVYRQQQQNYERENPIKAAVGGILGGFAFAPARVAGPVFGAVRGGQLFARPTAAQAYTGAGATGAAYGAADAEGGAGGRAWGGITGGALGLATAGLIDSVGAGASRLLRPTARATPEENRVASVLQRELRSNRIAPDDVLSSLNSLPEGALPFNAQDNLLAPVAEALVAST</sequence>
<protein>
    <submittedName>
        <fullName evidence="2">Uncharacterized protein</fullName>
    </submittedName>
</protein>
<organism evidence="2">
    <name type="scientific">uncultured Caudovirales phage</name>
    <dbReference type="NCBI Taxonomy" id="2100421"/>
    <lineage>
        <taxon>Viruses</taxon>
        <taxon>Duplodnaviria</taxon>
        <taxon>Heunggongvirae</taxon>
        <taxon>Uroviricota</taxon>
        <taxon>Caudoviricetes</taxon>
        <taxon>Peduoviridae</taxon>
        <taxon>Maltschvirus</taxon>
        <taxon>Maltschvirus maltsch</taxon>
    </lineage>
</organism>
<dbReference type="EMBL" id="LR796660">
    <property type="protein sequence ID" value="CAB4157985.1"/>
    <property type="molecule type" value="Genomic_DNA"/>
</dbReference>
<proteinExistence type="predicted"/>
<feature type="compositionally biased region" description="Low complexity" evidence="1">
    <location>
        <begin position="19"/>
        <end position="44"/>
    </location>
</feature>
<feature type="non-terminal residue" evidence="2">
    <location>
        <position position="405"/>
    </location>
</feature>
<accession>A0A6J5NLE2</accession>
<reference evidence="2" key="1">
    <citation type="submission" date="2020-04" db="EMBL/GenBank/DDBJ databases">
        <authorList>
            <person name="Chiriac C."/>
            <person name="Salcher M."/>
            <person name="Ghai R."/>
            <person name="Kavagutti S V."/>
        </authorList>
    </citation>
    <scope>NUCLEOTIDE SEQUENCE</scope>
</reference>
<gene>
    <name evidence="2" type="ORF">UFOVP679_66</name>
</gene>
<feature type="region of interest" description="Disordered" evidence="1">
    <location>
        <begin position="1"/>
        <end position="71"/>
    </location>
</feature>
<feature type="compositionally biased region" description="Pro residues" evidence="1">
    <location>
        <begin position="51"/>
        <end position="63"/>
    </location>
</feature>
<evidence type="ECO:0000313" key="2">
    <source>
        <dbReference type="EMBL" id="CAB4157985.1"/>
    </source>
</evidence>
<name>A0A6J5NLE2_9CAUD</name>
<evidence type="ECO:0000256" key="1">
    <source>
        <dbReference type="SAM" id="MobiDB-lite"/>
    </source>
</evidence>